<gene>
    <name evidence="1" type="ORF">SAMN05661096_03975</name>
</gene>
<dbReference type="PIRSF" id="PIRSF035652">
    <property type="entry name" value="CHP02436"/>
    <property type="match status" value="1"/>
</dbReference>
<protein>
    <submittedName>
        <fullName evidence="1">Four helix bundle protein</fullName>
    </submittedName>
</protein>
<dbReference type="NCBIfam" id="TIGR02436">
    <property type="entry name" value="four helix bundle protein"/>
    <property type="match status" value="1"/>
</dbReference>
<proteinExistence type="predicted"/>
<dbReference type="RefSeq" id="WP_085519093.1">
    <property type="nucleotide sequence ID" value="NZ_FXAW01000011.1"/>
</dbReference>
<reference evidence="2" key="1">
    <citation type="submission" date="2017-04" db="EMBL/GenBank/DDBJ databases">
        <authorList>
            <person name="Varghese N."/>
            <person name="Submissions S."/>
        </authorList>
    </citation>
    <scope>NUCLEOTIDE SEQUENCE [LARGE SCALE GENOMIC DNA]</scope>
    <source>
        <strain evidence="2">DSM 4125</strain>
    </source>
</reference>
<dbReference type="PANTHER" id="PTHR38471">
    <property type="entry name" value="FOUR HELIX BUNDLE PROTEIN"/>
    <property type="match status" value="1"/>
</dbReference>
<dbReference type="Proteomes" id="UP000193804">
    <property type="component" value="Unassembled WGS sequence"/>
</dbReference>
<dbReference type="InterPro" id="IPR036583">
    <property type="entry name" value="23S_rRNA_IVS_sf"/>
</dbReference>
<dbReference type="PANTHER" id="PTHR38471:SF2">
    <property type="entry name" value="FOUR HELIX BUNDLE PROTEIN"/>
    <property type="match status" value="1"/>
</dbReference>
<dbReference type="Gene3D" id="1.20.1440.60">
    <property type="entry name" value="23S rRNA-intervening sequence"/>
    <property type="match status" value="1"/>
</dbReference>
<sequence>MDNQDLKIRTKKFSLDIIHLYKLSPKSTEFQTIGRQLLRSATSVGANTRAAYRGRSRKEFVAKIGIVIEEADESGFWIELLEEISINNKEKLLKLRN</sequence>
<dbReference type="STRING" id="1028.SAMN05661096_03975"/>
<accession>A0A1X7LFJ5</accession>
<dbReference type="EMBL" id="FXAW01000011">
    <property type="protein sequence ID" value="SMG52555.1"/>
    <property type="molecule type" value="Genomic_DNA"/>
</dbReference>
<dbReference type="OrthoDB" id="285993at2"/>
<organism evidence="1 2">
    <name type="scientific">Marivirga sericea</name>
    <dbReference type="NCBI Taxonomy" id="1028"/>
    <lineage>
        <taxon>Bacteria</taxon>
        <taxon>Pseudomonadati</taxon>
        <taxon>Bacteroidota</taxon>
        <taxon>Cytophagia</taxon>
        <taxon>Cytophagales</taxon>
        <taxon>Marivirgaceae</taxon>
        <taxon>Marivirga</taxon>
    </lineage>
</organism>
<evidence type="ECO:0000313" key="1">
    <source>
        <dbReference type="EMBL" id="SMG52555.1"/>
    </source>
</evidence>
<dbReference type="Pfam" id="PF05635">
    <property type="entry name" value="23S_rRNA_IVP"/>
    <property type="match status" value="1"/>
</dbReference>
<keyword evidence="2" id="KW-1185">Reference proteome</keyword>
<dbReference type="InterPro" id="IPR012657">
    <property type="entry name" value="23S_rRNA-intervening_sequence"/>
</dbReference>
<dbReference type="AlphaFoldDB" id="A0A1X7LFJ5"/>
<evidence type="ECO:0000313" key="2">
    <source>
        <dbReference type="Proteomes" id="UP000193804"/>
    </source>
</evidence>
<dbReference type="SUPFAM" id="SSF158446">
    <property type="entry name" value="IVS-encoded protein-like"/>
    <property type="match status" value="1"/>
</dbReference>
<name>A0A1X7LFJ5_9BACT</name>